<dbReference type="UniPathway" id="UPA00143"/>
<evidence type="ECO:0000256" key="6">
    <source>
        <dbReference type="ARBA" id="ARBA00022490"/>
    </source>
</evidence>
<evidence type="ECO:0000256" key="14">
    <source>
        <dbReference type="ARBA" id="ARBA00022777"/>
    </source>
</evidence>
<comment type="catalytic activity">
    <reaction evidence="24">
        <text>L-seryl-[protein] + ATP = O-phospho-L-seryl-[protein] + ADP + H(+)</text>
        <dbReference type="Rhea" id="RHEA:17989"/>
        <dbReference type="Rhea" id="RHEA-COMP:9863"/>
        <dbReference type="Rhea" id="RHEA-COMP:11604"/>
        <dbReference type="ChEBI" id="CHEBI:15378"/>
        <dbReference type="ChEBI" id="CHEBI:29999"/>
        <dbReference type="ChEBI" id="CHEBI:30616"/>
        <dbReference type="ChEBI" id="CHEBI:83421"/>
        <dbReference type="ChEBI" id="CHEBI:456216"/>
        <dbReference type="EC" id="2.7.11.1"/>
    </reaction>
</comment>
<feature type="compositionally biased region" description="Pro residues" evidence="28">
    <location>
        <begin position="878"/>
        <end position="888"/>
    </location>
</feature>
<comment type="pathway">
    <text evidence="3">Protein modification; protein ubiquitination.</text>
</comment>
<dbReference type="SMART" id="SM00667">
    <property type="entry name" value="LisH"/>
    <property type="match status" value="1"/>
</dbReference>
<keyword evidence="9" id="KW-0853">WD repeat</keyword>
<comment type="subcellular location">
    <subcellularLocation>
        <location evidence="2">Cytoplasm</location>
        <location evidence="2">Cytoskeleton</location>
        <location evidence="2">Microtubule organizing center</location>
        <location evidence="2">Centrosome</location>
    </subcellularLocation>
    <subcellularLocation>
        <location evidence="1">Nucleus</location>
    </subcellularLocation>
</comment>
<evidence type="ECO:0000256" key="21">
    <source>
        <dbReference type="ARBA" id="ARBA00023212"/>
    </source>
</evidence>
<keyword evidence="15" id="KW-0833">Ubl conjugation pathway</keyword>
<evidence type="ECO:0000256" key="9">
    <source>
        <dbReference type="ARBA" id="ARBA00022574"/>
    </source>
</evidence>
<keyword evidence="14" id="KW-0418">Kinase</keyword>
<evidence type="ECO:0000256" key="13">
    <source>
        <dbReference type="ARBA" id="ARBA00022741"/>
    </source>
</evidence>
<dbReference type="SUPFAM" id="SSF50978">
    <property type="entry name" value="WD40 repeat-like"/>
    <property type="match status" value="1"/>
</dbReference>
<keyword evidence="7" id="KW-0723">Serine/threonine-protein kinase</keyword>
<evidence type="ECO:0000256" key="25">
    <source>
        <dbReference type="ARBA" id="ARBA00063313"/>
    </source>
</evidence>
<evidence type="ECO:0000256" key="24">
    <source>
        <dbReference type="ARBA" id="ARBA00048679"/>
    </source>
</evidence>
<reference evidence="29" key="1">
    <citation type="submission" date="2019-06" db="EMBL/GenBank/DDBJ databases">
        <authorList>
            <consortium name="Wellcome Sanger Institute Data Sharing"/>
        </authorList>
    </citation>
    <scope>NUCLEOTIDE SEQUENCE [LARGE SCALE GENOMIC DNA]</scope>
</reference>
<dbReference type="Gene3D" id="1.25.10.10">
    <property type="entry name" value="Leucine-rich Repeat Variant"/>
    <property type="match status" value="1"/>
</dbReference>
<reference evidence="29" key="3">
    <citation type="submission" date="2025-09" db="UniProtKB">
        <authorList>
            <consortium name="Ensembl"/>
        </authorList>
    </citation>
    <scope>IDENTIFICATION</scope>
</reference>
<dbReference type="GO" id="GO:0030331">
    <property type="term" value="F:nuclear estrogen receptor binding"/>
    <property type="evidence" value="ECO:0007669"/>
    <property type="project" value="TreeGrafter"/>
</dbReference>
<keyword evidence="20" id="KW-0804">Transcription</keyword>
<keyword evidence="22" id="KW-0539">Nucleus</keyword>
<keyword evidence="11" id="KW-0808">Transferase</keyword>
<dbReference type="GO" id="GO:0005524">
    <property type="term" value="F:ATP binding"/>
    <property type="evidence" value="ECO:0007669"/>
    <property type="project" value="UniProtKB-KW"/>
</dbReference>
<evidence type="ECO:0000256" key="20">
    <source>
        <dbReference type="ARBA" id="ARBA00023163"/>
    </source>
</evidence>
<evidence type="ECO:0000256" key="26">
    <source>
        <dbReference type="ARBA" id="ARBA00071147"/>
    </source>
</evidence>
<dbReference type="InterPro" id="IPR006594">
    <property type="entry name" value="LisH"/>
</dbReference>
<dbReference type="InterPro" id="IPR015943">
    <property type="entry name" value="WD40/YVTN_repeat-like_dom_sf"/>
</dbReference>
<evidence type="ECO:0000256" key="11">
    <source>
        <dbReference type="ARBA" id="ARBA00022679"/>
    </source>
</evidence>
<dbReference type="PANTHER" id="PTHR13129">
    <property type="entry name" value="VPRBP PROTEIN-RELATED"/>
    <property type="match status" value="1"/>
</dbReference>
<keyword evidence="6" id="KW-0963">Cytoplasm</keyword>
<dbReference type="GO" id="GO:0005813">
    <property type="term" value="C:centrosome"/>
    <property type="evidence" value="ECO:0007669"/>
    <property type="project" value="UniProtKB-SubCell"/>
</dbReference>
<evidence type="ECO:0000256" key="15">
    <source>
        <dbReference type="ARBA" id="ARBA00022786"/>
    </source>
</evidence>
<evidence type="ECO:0000256" key="22">
    <source>
        <dbReference type="ARBA" id="ARBA00023242"/>
    </source>
</evidence>
<feature type="region of interest" description="Disordered" evidence="28">
    <location>
        <begin position="1392"/>
        <end position="1501"/>
    </location>
</feature>
<keyword evidence="12" id="KW-0677">Repeat</keyword>
<evidence type="ECO:0000313" key="29">
    <source>
        <dbReference type="Ensembl" id="ENSSORP00005024899.1"/>
    </source>
</evidence>
<keyword evidence="16" id="KW-0067">ATP-binding</keyword>
<evidence type="ECO:0000256" key="27">
    <source>
        <dbReference type="ARBA" id="ARBA00078221"/>
    </source>
</evidence>
<feature type="compositionally biased region" description="Acidic residues" evidence="28">
    <location>
        <begin position="1395"/>
        <end position="1424"/>
    </location>
</feature>
<protein>
    <recommendedName>
        <fullName evidence="26">DDB1- and CUL4-associated factor 1</fullName>
        <ecNumber evidence="5">2.7.11.1</ecNumber>
    </recommendedName>
    <alternativeName>
        <fullName evidence="27">Serine/threonine-protein kinase VPRBP</fullName>
    </alternativeName>
</protein>
<comment type="subunit">
    <text evidence="25">Component of the DCX (DDB1-CUL4-X-box) E3 ubiquitin-protein ligase complex, named CUL4A-RBX1-DDB1-DCAF1/VPRBP complex. Interacts with DDB1; the interaction is direct. Also forms a ternary complex with DDA1 and DDB1. Interacts with NF2 (via FERM domain). Component of the EDVP complex, a E3 ligase complex containing DYRK2, EDD/UBR5, DDB1 and DCAF1. Interacts with DYRK2; the interaction is direct. Interacts with RAG1; the interaction is direct. Interacts with LLGL1 and LLGL2. Interacts with histone H3. Interacts with ESR1 and LATS1; probably recruited by LATS1 to promote ESR1 ubiquitination and ubiquitin-mediated proteasomal degradation. Directly interacts with TET1, TET2 and TET3 (via C-terminus). Interacts with CEP78; promoting DCAF1 localization to centrosomes.</text>
</comment>
<dbReference type="InterPro" id="IPR036322">
    <property type="entry name" value="WD40_repeat_dom_sf"/>
</dbReference>
<feature type="compositionally biased region" description="Acidic residues" evidence="28">
    <location>
        <begin position="1431"/>
        <end position="1457"/>
    </location>
</feature>
<gene>
    <name evidence="29" type="primary">dcaf1</name>
</gene>
<comment type="catalytic activity">
    <reaction evidence="23">
        <text>L-threonyl-[protein] + ATP = O-phospho-L-threonyl-[protein] + ADP + H(+)</text>
        <dbReference type="Rhea" id="RHEA:46608"/>
        <dbReference type="Rhea" id="RHEA-COMP:11060"/>
        <dbReference type="Rhea" id="RHEA-COMP:11605"/>
        <dbReference type="ChEBI" id="CHEBI:15378"/>
        <dbReference type="ChEBI" id="CHEBI:30013"/>
        <dbReference type="ChEBI" id="CHEBI:30616"/>
        <dbReference type="ChEBI" id="CHEBI:61977"/>
        <dbReference type="ChEBI" id="CHEBI:456216"/>
        <dbReference type="EC" id="2.7.11.1"/>
    </reaction>
</comment>
<evidence type="ECO:0000256" key="1">
    <source>
        <dbReference type="ARBA" id="ARBA00004123"/>
    </source>
</evidence>
<dbReference type="GO" id="GO:0016567">
    <property type="term" value="P:protein ubiquitination"/>
    <property type="evidence" value="ECO:0007669"/>
    <property type="project" value="UniProtKB-UniPathway"/>
</dbReference>
<evidence type="ECO:0000256" key="8">
    <source>
        <dbReference type="ARBA" id="ARBA00022553"/>
    </source>
</evidence>
<evidence type="ECO:0000256" key="10">
    <source>
        <dbReference type="ARBA" id="ARBA00022581"/>
    </source>
</evidence>
<keyword evidence="13" id="KW-0547">Nucleotide-binding</keyword>
<keyword evidence="17" id="KW-0156">Chromatin regulator</keyword>
<feature type="compositionally biased region" description="Polar residues" evidence="28">
    <location>
        <begin position="912"/>
        <end position="921"/>
    </location>
</feature>
<feature type="region of interest" description="Disordered" evidence="28">
    <location>
        <begin position="873"/>
        <end position="942"/>
    </location>
</feature>
<comment type="similarity">
    <text evidence="4">Belongs to the VPRBP/DCAF1 family.</text>
</comment>
<name>A0A673A6R4_9TELE</name>
<keyword evidence="10" id="KW-0945">Host-virus interaction</keyword>
<dbReference type="Proteomes" id="UP000472271">
    <property type="component" value="Chromosome 7"/>
</dbReference>
<dbReference type="GO" id="GO:0005634">
    <property type="term" value="C:nucleus"/>
    <property type="evidence" value="ECO:0007669"/>
    <property type="project" value="UniProtKB-SubCell"/>
</dbReference>
<dbReference type="PROSITE" id="PS50896">
    <property type="entry name" value="LISH"/>
    <property type="match status" value="1"/>
</dbReference>
<accession>A0A673A6R4</accession>
<evidence type="ECO:0000256" key="23">
    <source>
        <dbReference type="ARBA" id="ARBA00047899"/>
    </source>
</evidence>
<evidence type="ECO:0000256" key="4">
    <source>
        <dbReference type="ARBA" id="ARBA00008845"/>
    </source>
</evidence>
<evidence type="ECO:0000256" key="17">
    <source>
        <dbReference type="ARBA" id="ARBA00022853"/>
    </source>
</evidence>
<keyword evidence="30" id="KW-1185">Reference proteome</keyword>
<dbReference type="PANTHER" id="PTHR13129:SF4">
    <property type="entry name" value="DDB1- AND CUL4-ASSOCIATED FACTOR 1"/>
    <property type="match status" value="1"/>
</dbReference>
<feature type="compositionally biased region" description="Low complexity" evidence="28">
    <location>
        <begin position="922"/>
        <end position="942"/>
    </location>
</feature>
<keyword evidence="21" id="KW-0206">Cytoskeleton</keyword>
<dbReference type="FunFam" id="2.130.10.10:FF:000055">
    <property type="entry name" value="DDB1 and CUL4-associated factor 1"/>
    <property type="match status" value="1"/>
</dbReference>
<evidence type="ECO:0000256" key="28">
    <source>
        <dbReference type="SAM" id="MobiDB-lite"/>
    </source>
</evidence>
<evidence type="ECO:0000256" key="16">
    <source>
        <dbReference type="ARBA" id="ARBA00022840"/>
    </source>
</evidence>
<evidence type="ECO:0000256" key="7">
    <source>
        <dbReference type="ARBA" id="ARBA00022527"/>
    </source>
</evidence>
<evidence type="ECO:0000256" key="3">
    <source>
        <dbReference type="ARBA" id="ARBA00004906"/>
    </source>
</evidence>
<dbReference type="SUPFAM" id="SSF48371">
    <property type="entry name" value="ARM repeat"/>
    <property type="match status" value="1"/>
</dbReference>
<evidence type="ECO:0000256" key="18">
    <source>
        <dbReference type="ARBA" id="ARBA00022990"/>
    </source>
</evidence>
<dbReference type="InterPro" id="IPR011989">
    <property type="entry name" value="ARM-like"/>
</dbReference>
<evidence type="ECO:0000256" key="2">
    <source>
        <dbReference type="ARBA" id="ARBA00004300"/>
    </source>
</evidence>
<dbReference type="GO" id="GO:0080008">
    <property type="term" value="C:Cul4-RING E3 ubiquitin ligase complex"/>
    <property type="evidence" value="ECO:0007669"/>
    <property type="project" value="TreeGrafter"/>
</dbReference>
<reference evidence="29" key="2">
    <citation type="submission" date="2025-08" db="UniProtKB">
        <authorList>
            <consortium name="Ensembl"/>
        </authorList>
    </citation>
    <scope>IDENTIFICATION</scope>
</reference>
<organism evidence="29 30">
    <name type="scientific">Sphaeramia orbicularis</name>
    <name type="common">orbiculate cardinalfish</name>
    <dbReference type="NCBI Taxonomy" id="375764"/>
    <lineage>
        <taxon>Eukaryota</taxon>
        <taxon>Metazoa</taxon>
        <taxon>Chordata</taxon>
        <taxon>Craniata</taxon>
        <taxon>Vertebrata</taxon>
        <taxon>Euteleostomi</taxon>
        <taxon>Actinopterygii</taxon>
        <taxon>Neopterygii</taxon>
        <taxon>Teleostei</taxon>
        <taxon>Neoteleostei</taxon>
        <taxon>Acanthomorphata</taxon>
        <taxon>Gobiaria</taxon>
        <taxon>Kurtiformes</taxon>
        <taxon>Apogonoidei</taxon>
        <taxon>Apogonidae</taxon>
        <taxon>Apogoninae</taxon>
        <taxon>Sphaeramia</taxon>
    </lineage>
</organism>
<dbReference type="EC" id="2.7.11.1" evidence="5"/>
<evidence type="ECO:0000313" key="30">
    <source>
        <dbReference type="Proteomes" id="UP000472271"/>
    </source>
</evidence>
<dbReference type="GO" id="GO:1990244">
    <property type="term" value="F:histone H2AT120 kinase activity"/>
    <property type="evidence" value="ECO:0007669"/>
    <property type="project" value="TreeGrafter"/>
</dbReference>
<keyword evidence="19" id="KW-0805">Transcription regulation</keyword>
<dbReference type="Ensembl" id="ENSSORT00005025641.1">
    <property type="protein sequence ID" value="ENSSORP00005024899.1"/>
    <property type="gene ID" value="ENSSORG00005011791.1"/>
</dbReference>
<evidence type="ECO:0000256" key="5">
    <source>
        <dbReference type="ARBA" id="ARBA00012513"/>
    </source>
</evidence>
<sequence>MASVSASVDSKAELTALLEQWEREQQGATQDLVNILTKISELVEKETEEYHKADPDPFDDRHPGRADPECVLGHLLKILFKNDDFMNTLVNSYVMTSREFSLNAAACRLLQNIMPGLETAVVFQEKEGIVEKLFKWAQEAEQPLRIYATGLLAGAMENQDIAANYREENSVLVPLMLQRLRELQDKDAENRREIKRPSPRKTLSGTLLPLDEEAVDGDGEIPFSTIEPENELSFRLNSPHKTSSRANSAVKTMMKPMSAPRDSGRISKQKLNFSLPDPERNFSELSNSSWSEMSPWVIGNNYHLYPLTPEIEQRLILQYLTPLGEYQELLAVFMQMGARELLMHYMDLKQTNDVQLTFEALKYLASLLLHKKFAAEFVAHGGVQKLLEIPRPSMAATGVSLCLYYLAYNQDAMERVCMLPHSILSDVVGYTLWLLECSHASGCCHATMFFSISFSFRAVLELFDKQDGLRRLVNLISTLEILNPEDQGALLSDDEIFSSRQTAKHTCMALRRYFEAHLAIKVEQVKQSLQRTEGGAPIHSPPYYKAVSYSREQVVEMMEFLIEYGPLRLYWEPAEVFHKLSCVQLLLQLISIACDWRTYYGRSDTVRYALDILSILTVVPKTQLLLSEAVAVLDEGGSTVSTIGMSIVLAVAEGEVFVNDADIQKSALQVVINCVCAPDKRMSSIGKFIAGTPRRRLPQQTKASESVLTKMWNVVQSNNGIKVLLSLLTVKMPITDADQIRALACKALVGLSRSSSVRQIISKLPLFSSGHIQQLMKEPVLQDKRSEHVKFCKFAAELIERISGKPLLIGTDVSLAWLQRASVVAQSRITFPEKELLLLIRNHLVAKGLQDTATALTKEADLPMACLSHASHSSSAFPPVPVPPPPASPVTTLPRTPRLANGVGSRLANHPPHSSTAGSSHPQTRPCTAQPTTAATALPPTSVPHCSNGSPLIGRICFSRERPMGCGTVSCKKPRVLRQKSDHGAFSQSPAMKKQFDRHLPSPPALDSIITEYLREQHARCKNPVATCPPFSLFTPHQCPEPKQRRQAPTNFTSRHTRRVIYPKYGGVDGGCFDRHLIFSRFRPISVFREADEDESGFMCCAFSARERFLMLGTCTGQLKLYNVFTGQEEASYSCHSSAITHLEPSRDGSLLLTSASWSYPLSALWGMKSVFIMKHSFPGDHYVEFSKLSQDRVIGTKEHIARIYDIQTGQVTLTLNNPDLANNYKRNCATFNPTDDLVLNDGVLWDVRTAQAIHKFDKFNMNISGVFHPNGLEVIINTEIWDLRTFHLLHTVPALDQCRIVFNNNGTVIYGAMLQADDEDDMMEMQMKTPFGSSFRTFNATDYKPIATIDVKRNIFDLCTDTKDCYLAVIENQDSVNTDTVCRLYEVGRQRLAEEEEDEEDQEDDDQEEDDDDDDDSDDDVDTDPLIAELENENGGDDEDDEEEDDGNEEFSPSDEEVARLLEEDVEDAEDVGDDDDEDDNDEDDSDNDDIDLDGDNGKW</sequence>
<evidence type="ECO:0000256" key="12">
    <source>
        <dbReference type="ARBA" id="ARBA00022737"/>
    </source>
</evidence>
<keyword evidence="8" id="KW-0597">Phosphoprotein</keyword>
<dbReference type="Gene3D" id="2.130.10.10">
    <property type="entry name" value="YVTN repeat-like/Quinoprotein amine dehydrogenase"/>
    <property type="match status" value="1"/>
</dbReference>
<dbReference type="InterPro" id="IPR016024">
    <property type="entry name" value="ARM-type_fold"/>
</dbReference>
<dbReference type="InterPro" id="IPR033270">
    <property type="entry name" value="VPRBP/DCAF1"/>
</dbReference>
<keyword evidence="18" id="KW-0007">Acetylation</keyword>
<feature type="compositionally biased region" description="Acidic residues" evidence="28">
    <location>
        <begin position="1465"/>
        <end position="1501"/>
    </location>
</feature>
<proteinExistence type="inferred from homology"/>
<evidence type="ECO:0000256" key="19">
    <source>
        <dbReference type="ARBA" id="ARBA00023015"/>
    </source>
</evidence>